<reference evidence="1 2" key="1">
    <citation type="submission" date="2018-03" db="EMBL/GenBank/DDBJ databases">
        <title>Genome sequence of Clostridium vincentii DSM 10228.</title>
        <authorList>
            <person name="Poehlein A."/>
            <person name="Daniel R."/>
        </authorList>
    </citation>
    <scope>NUCLEOTIDE SEQUENCE [LARGE SCALE GENOMIC DNA]</scope>
    <source>
        <strain evidence="1 2">DSM 10228</strain>
    </source>
</reference>
<dbReference type="InterPro" id="IPR013325">
    <property type="entry name" value="RNA_pol_sigma_r2"/>
</dbReference>
<dbReference type="SUPFAM" id="SSF88946">
    <property type="entry name" value="Sigma2 domain of RNA polymerase sigma factors"/>
    <property type="match status" value="1"/>
</dbReference>
<evidence type="ECO:0000313" key="2">
    <source>
        <dbReference type="Proteomes" id="UP000239471"/>
    </source>
</evidence>
<organism evidence="1 2">
    <name type="scientific">Clostridium vincentii</name>
    <dbReference type="NCBI Taxonomy" id="52704"/>
    <lineage>
        <taxon>Bacteria</taxon>
        <taxon>Bacillati</taxon>
        <taxon>Bacillota</taxon>
        <taxon>Clostridia</taxon>
        <taxon>Eubacteriales</taxon>
        <taxon>Clostridiaceae</taxon>
        <taxon>Clostridium</taxon>
    </lineage>
</organism>
<dbReference type="EMBL" id="PVXQ01000023">
    <property type="protein sequence ID" value="PRR81869.1"/>
    <property type="molecule type" value="Genomic_DNA"/>
</dbReference>
<protein>
    <submittedName>
        <fullName evidence="1">RNA polymerase factor sigma-70</fullName>
    </submittedName>
</protein>
<accession>A0A2T0BDA0</accession>
<sequence>MNYNEIEDLVLRSKDGSKIAKEHLVKEFMPLIINLSNKTFIHGYEFDDLRNECYETLFKCLTYYNKDTHRFVAYATNAIKNTVYFLVRKSLKKASTDGAKTLIYTDILENSLTCNIKGIDDTLISNDNSENLEFAISSLSNEEKDIINFVIASKNSIKDYAKSRKINYSTAVNKKNLALNKLKKNMFLS</sequence>
<evidence type="ECO:0000313" key="1">
    <source>
        <dbReference type="EMBL" id="PRR81869.1"/>
    </source>
</evidence>
<dbReference type="GO" id="GO:0006352">
    <property type="term" value="P:DNA-templated transcription initiation"/>
    <property type="evidence" value="ECO:0007669"/>
    <property type="project" value="InterPro"/>
</dbReference>
<dbReference type="Gene3D" id="1.10.1740.10">
    <property type="match status" value="1"/>
</dbReference>
<dbReference type="NCBIfam" id="TIGR02937">
    <property type="entry name" value="sigma70-ECF"/>
    <property type="match status" value="1"/>
</dbReference>
<dbReference type="OrthoDB" id="1901170at2"/>
<dbReference type="AlphaFoldDB" id="A0A2T0BDA0"/>
<keyword evidence="2" id="KW-1185">Reference proteome</keyword>
<dbReference type="GO" id="GO:0003700">
    <property type="term" value="F:DNA-binding transcription factor activity"/>
    <property type="evidence" value="ECO:0007669"/>
    <property type="project" value="InterPro"/>
</dbReference>
<dbReference type="RefSeq" id="WP_106060173.1">
    <property type="nucleotide sequence ID" value="NZ_PVXQ01000023.1"/>
</dbReference>
<dbReference type="InterPro" id="IPR014284">
    <property type="entry name" value="RNA_pol_sigma-70_dom"/>
</dbReference>
<gene>
    <name evidence="1" type="ORF">CLVI_22150</name>
</gene>
<dbReference type="Proteomes" id="UP000239471">
    <property type="component" value="Unassembled WGS sequence"/>
</dbReference>
<comment type="caution">
    <text evidence="1">The sequence shown here is derived from an EMBL/GenBank/DDBJ whole genome shotgun (WGS) entry which is preliminary data.</text>
</comment>
<proteinExistence type="predicted"/>
<name>A0A2T0BDA0_9CLOT</name>